<sequence>MEGTSELFASITSDVSQEQWEKYKEQMKFGRFIVDNDSDDDSGSERSASPFGDEEAITNFEVVEEEEPMQGLSDEENSDEISWGCDAADKYAQGKISFFELNDIMGESAPKTRPRKKMRIQDDEPPNSQEMESDTAPDGKKKRRPRRKKNLLPKELEGLMGAANHAYAQGNTEEAIKMCMELIKLAPVANEPFQTLGVIYDEMGESRKAFQCYLVAAFLNPSDTEEWIRLAELSLEQSEIQQAISCYSRAIRNEPSNVSFLWERCNLYEQVGERKRALAGYEQILKHLNDPEEGEKCVDIAREIAKVHHDNTDDVNAVKVLETAFSKFPSLITSEDVNFLLELQLSQKFYKAAVKTFVQHCGVTLKMPLVDITSADSLNDFDDITFQSVVSCVVPEVLPIDLTVKFLVCLIHLKALKAMEPLLELLRQENVEEIGDLFLDVAEAFMETGEYESAKPLLTMLLLTASYNLPAVWMKLADCLRELKSIEEAIGAYKKVIEMAPTYQDARLELSKILIGMGKVQEAVNVLRQDYEAGGEATILGIEALYQRCKLLEANNRWEEYIQAGTLLQYSHSFCLETEEEFNAVVVNVTCKRRIEVLRELKQQSKRPSPEFIGKNVPVAEMWEVFKKVSTKLMEQKRYEELQNVSLAVLSSHTFMKHTEYARDLEFQALLSCFYNGSHHYTYQLIRDLVLKNLYKNKAWNLFSLIVTNSQENRHNRFCIRLMMKHQDHLALGYLNGHNAMISGTYKHALGEYMCILKEHPSDPFVVFCVGITFIHMACQKFATKRHLLTIQGFAFLGRYLKMKGDSQETFYNIGRALHQLGLKDAAIHYYKKALFAPLLITGPDQDSFDLRREIAYNLCLIYQSTGAMDLVYLYSRKYIVV</sequence>
<comment type="caution">
    <text evidence="3">The sequence shown here is derived from an EMBL/GenBank/DDBJ whole genome shotgun (WGS) entry which is preliminary data.</text>
</comment>
<dbReference type="InterPro" id="IPR039340">
    <property type="entry name" value="Tfc4/TFIIIC-102/Sfc4"/>
</dbReference>
<dbReference type="AlphaFoldDB" id="A0AAV6VRE0"/>
<evidence type="ECO:0008006" key="5">
    <source>
        <dbReference type="Google" id="ProtNLM"/>
    </source>
</evidence>
<dbReference type="Proteomes" id="UP000827092">
    <property type="component" value="Unassembled WGS sequence"/>
</dbReference>
<dbReference type="PROSITE" id="PS50005">
    <property type="entry name" value="TPR"/>
    <property type="match status" value="3"/>
</dbReference>
<feature type="repeat" description="TPR" evidence="1">
    <location>
        <begin position="224"/>
        <end position="257"/>
    </location>
</feature>
<dbReference type="EMBL" id="JAFNEN010000029">
    <property type="protein sequence ID" value="KAG8199237.1"/>
    <property type="molecule type" value="Genomic_DNA"/>
</dbReference>
<accession>A0AAV6VRE0</accession>
<keyword evidence="1" id="KW-0802">TPR repeat</keyword>
<dbReference type="Pfam" id="PF13181">
    <property type="entry name" value="TPR_8"/>
    <property type="match status" value="1"/>
</dbReference>
<keyword evidence="4" id="KW-1185">Reference proteome</keyword>
<dbReference type="PANTHER" id="PTHR23082">
    <property type="entry name" value="TRANSCRIPTION INITIATION FACTOR IIIC TFIIIC , POLYPEPTIDE 3-RELATED"/>
    <property type="match status" value="1"/>
</dbReference>
<feature type="compositionally biased region" description="Basic residues" evidence="2">
    <location>
        <begin position="140"/>
        <end position="151"/>
    </location>
</feature>
<name>A0AAV6VRE0_9ARAC</name>
<dbReference type="SMART" id="SM00028">
    <property type="entry name" value="TPR"/>
    <property type="match status" value="7"/>
</dbReference>
<feature type="region of interest" description="Disordered" evidence="2">
    <location>
        <begin position="33"/>
        <end position="80"/>
    </location>
</feature>
<protein>
    <recommendedName>
        <fullName evidence="5">General transcription factor 3C polypeptide 3</fullName>
    </recommendedName>
</protein>
<evidence type="ECO:0000313" key="4">
    <source>
        <dbReference type="Proteomes" id="UP000827092"/>
    </source>
</evidence>
<reference evidence="3 4" key="1">
    <citation type="journal article" date="2022" name="Nat. Ecol. Evol.">
        <title>A masculinizing supergene underlies an exaggerated male reproductive morph in a spider.</title>
        <authorList>
            <person name="Hendrickx F."/>
            <person name="De Corte Z."/>
            <person name="Sonet G."/>
            <person name="Van Belleghem S.M."/>
            <person name="Kostlbacher S."/>
            <person name="Vangestel C."/>
        </authorList>
    </citation>
    <scope>NUCLEOTIDE SEQUENCE [LARGE SCALE GENOMIC DNA]</scope>
    <source>
        <strain evidence="3">W744_W776</strain>
    </source>
</reference>
<evidence type="ECO:0000256" key="2">
    <source>
        <dbReference type="SAM" id="MobiDB-lite"/>
    </source>
</evidence>
<feature type="repeat" description="TPR" evidence="1">
    <location>
        <begin position="470"/>
        <end position="503"/>
    </location>
</feature>
<feature type="compositionally biased region" description="Acidic residues" evidence="2">
    <location>
        <begin position="52"/>
        <end position="79"/>
    </location>
</feature>
<dbReference type="SUPFAM" id="SSF48452">
    <property type="entry name" value="TPR-like"/>
    <property type="match status" value="2"/>
</dbReference>
<feature type="repeat" description="TPR" evidence="1">
    <location>
        <begin position="190"/>
        <end position="223"/>
    </location>
</feature>
<gene>
    <name evidence="3" type="ORF">JTE90_003664</name>
</gene>
<dbReference type="PANTHER" id="PTHR23082:SF0">
    <property type="entry name" value="GENERAL TRANSCRIPTION FACTOR 3C POLYPEPTIDE 3"/>
    <property type="match status" value="1"/>
</dbReference>
<evidence type="ECO:0000256" key="1">
    <source>
        <dbReference type="PROSITE-ProRule" id="PRU00339"/>
    </source>
</evidence>
<dbReference type="InterPro" id="IPR011990">
    <property type="entry name" value="TPR-like_helical_dom_sf"/>
</dbReference>
<feature type="region of interest" description="Disordered" evidence="2">
    <location>
        <begin position="107"/>
        <end position="153"/>
    </location>
</feature>
<dbReference type="GO" id="GO:0000127">
    <property type="term" value="C:transcription factor TFIIIC complex"/>
    <property type="evidence" value="ECO:0007669"/>
    <property type="project" value="TreeGrafter"/>
</dbReference>
<dbReference type="GO" id="GO:0006383">
    <property type="term" value="P:transcription by RNA polymerase III"/>
    <property type="evidence" value="ECO:0007669"/>
    <property type="project" value="InterPro"/>
</dbReference>
<dbReference type="Gene3D" id="1.25.40.10">
    <property type="entry name" value="Tetratricopeptide repeat domain"/>
    <property type="match status" value="3"/>
</dbReference>
<dbReference type="Pfam" id="PF14559">
    <property type="entry name" value="TPR_19"/>
    <property type="match status" value="1"/>
</dbReference>
<proteinExistence type="predicted"/>
<dbReference type="InterPro" id="IPR019734">
    <property type="entry name" value="TPR_rpt"/>
</dbReference>
<evidence type="ECO:0000313" key="3">
    <source>
        <dbReference type="EMBL" id="KAG8199237.1"/>
    </source>
</evidence>
<organism evidence="3 4">
    <name type="scientific">Oedothorax gibbosus</name>
    <dbReference type="NCBI Taxonomy" id="931172"/>
    <lineage>
        <taxon>Eukaryota</taxon>
        <taxon>Metazoa</taxon>
        <taxon>Ecdysozoa</taxon>
        <taxon>Arthropoda</taxon>
        <taxon>Chelicerata</taxon>
        <taxon>Arachnida</taxon>
        <taxon>Araneae</taxon>
        <taxon>Araneomorphae</taxon>
        <taxon>Entelegynae</taxon>
        <taxon>Araneoidea</taxon>
        <taxon>Linyphiidae</taxon>
        <taxon>Erigoninae</taxon>
        <taxon>Oedothorax</taxon>
    </lineage>
</organism>